<sequence length="352" mass="36534">MIVAAGRVLVVLLGLLAVLAVAGPARAHVGGGAAGSDFDGALRSVSPDLPGVTVRVLEFGDQLEVVNRTGTELEVPGYSGEPYLRIGPDGVWRNELSPATWLNLDRYGRTPVPDDVDVDAAPRWEQVSTQPMYAWHDHRTHWMTEGLLPPVVAADPSRAHTVSEWTVPMTYGGTDVVVAGELTWSPPPPAWLVWPVYVLLLAATVLAGWWARGPRPLAVAVAAGAAAALVHAVTTPAPAASVSSHLGAVVSALLPALLVLLVAAVGVRAALHDRGVLTGLVAVVVGWLLLVQGLPDVDVLWTAHALAAGPQLLARAAVAVLVAVGLGLVVGGVGAARRFRDVVRQEAADSRG</sequence>
<feature type="transmembrane region" description="Helical" evidence="1">
    <location>
        <begin position="312"/>
        <end position="336"/>
    </location>
</feature>
<name>A0A839Y4E9_9ACTN</name>
<feature type="transmembrane region" description="Helical" evidence="1">
    <location>
        <begin position="246"/>
        <end position="267"/>
    </location>
</feature>
<organism evidence="3 4">
    <name type="scientific">Modestobacter versicolor</name>
    <dbReference type="NCBI Taxonomy" id="429133"/>
    <lineage>
        <taxon>Bacteria</taxon>
        <taxon>Bacillati</taxon>
        <taxon>Actinomycetota</taxon>
        <taxon>Actinomycetes</taxon>
        <taxon>Geodermatophilales</taxon>
        <taxon>Geodermatophilaceae</taxon>
        <taxon>Modestobacter</taxon>
    </lineage>
</organism>
<feature type="transmembrane region" description="Helical" evidence="1">
    <location>
        <begin position="274"/>
        <end position="292"/>
    </location>
</feature>
<protein>
    <submittedName>
        <fullName evidence="3">Uncharacterized protein</fullName>
    </submittedName>
</protein>
<keyword evidence="1" id="KW-0812">Transmembrane</keyword>
<keyword evidence="2" id="KW-0732">Signal</keyword>
<feature type="signal peptide" evidence="2">
    <location>
        <begin position="1"/>
        <end position="27"/>
    </location>
</feature>
<dbReference type="Proteomes" id="UP000580718">
    <property type="component" value="Unassembled WGS sequence"/>
</dbReference>
<dbReference type="AlphaFoldDB" id="A0A839Y4E9"/>
<dbReference type="EMBL" id="JACIBU010000001">
    <property type="protein sequence ID" value="MBB3676242.1"/>
    <property type="molecule type" value="Genomic_DNA"/>
</dbReference>
<keyword evidence="1" id="KW-1133">Transmembrane helix</keyword>
<keyword evidence="1" id="KW-0472">Membrane</keyword>
<evidence type="ECO:0000256" key="2">
    <source>
        <dbReference type="SAM" id="SignalP"/>
    </source>
</evidence>
<feature type="transmembrane region" description="Helical" evidence="1">
    <location>
        <begin position="191"/>
        <end position="210"/>
    </location>
</feature>
<evidence type="ECO:0000256" key="1">
    <source>
        <dbReference type="SAM" id="Phobius"/>
    </source>
</evidence>
<gene>
    <name evidence="3" type="ORF">FHX36_001977</name>
</gene>
<accession>A0A839Y4E9</accession>
<evidence type="ECO:0000313" key="4">
    <source>
        <dbReference type="Proteomes" id="UP000580718"/>
    </source>
</evidence>
<comment type="caution">
    <text evidence="3">The sequence shown here is derived from an EMBL/GenBank/DDBJ whole genome shotgun (WGS) entry which is preliminary data.</text>
</comment>
<proteinExistence type="predicted"/>
<dbReference type="RefSeq" id="WP_183513704.1">
    <property type="nucleotide sequence ID" value="NZ_JACIBU010000001.1"/>
</dbReference>
<feature type="chain" id="PRO_5032979531" evidence="2">
    <location>
        <begin position="28"/>
        <end position="352"/>
    </location>
</feature>
<evidence type="ECO:0000313" key="3">
    <source>
        <dbReference type="EMBL" id="MBB3676242.1"/>
    </source>
</evidence>
<feature type="transmembrane region" description="Helical" evidence="1">
    <location>
        <begin position="217"/>
        <end position="234"/>
    </location>
</feature>
<reference evidence="3 4" key="1">
    <citation type="submission" date="2020-08" db="EMBL/GenBank/DDBJ databases">
        <title>Sequencing the genomes of 1000 actinobacteria strains.</title>
        <authorList>
            <person name="Klenk H.-P."/>
        </authorList>
    </citation>
    <scope>NUCLEOTIDE SEQUENCE [LARGE SCALE GENOMIC DNA]</scope>
    <source>
        <strain evidence="3 4">DSM 16678</strain>
    </source>
</reference>